<evidence type="ECO:0000313" key="2">
    <source>
        <dbReference type="EMBL" id="JAH98594.1"/>
    </source>
</evidence>
<feature type="transmembrane region" description="Helical" evidence="1">
    <location>
        <begin position="12"/>
        <end position="30"/>
    </location>
</feature>
<name>A0A0E9X7K2_ANGAN</name>
<sequence>MFLFCGRFSLVWLLFLVQYIVLFICDIFDFDETIN</sequence>
<organism evidence="2">
    <name type="scientific">Anguilla anguilla</name>
    <name type="common">European freshwater eel</name>
    <name type="synonym">Muraena anguilla</name>
    <dbReference type="NCBI Taxonomy" id="7936"/>
    <lineage>
        <taxon>Eukaryota</taxon>
        <taxon>Metazoa</taxon>
        <taxon>Chordata</taxon>
        <taxon>Craniata</taxon>
        <taxon>Vertebrata</taxon>
        <taxon>Euteleostomi</taxon>
        <taxon>Actinopterygii</taxon>
        <taxon>Neopterygii</taxon>
        <taxon>Teleostei</taxon>
        <taxon>Anguilliformes</taxon>
        <taxon>Anguillidae</taxon>
        <taxon>Anguilla</taxon>
    </lineage>
</organism>
<keyword evidence="1" id="KW-0472">Membrane</keyword>
<keyword evidence="1" id="KW-1133">Transmembrane helix</keyword>
<reference evidence="2" key="2">
    <citation type="journal article" date="2015" name="Fish Shellfish Immunol.">
        <title>Early steps in the European eel (Anguilla anguilla)-Vibrio vulnificus interaction in the gills: Role of the RtxA13 toxin.</title>
        <authorList>
            <person name="Callol A."/>
            <person name="Pajuelo D."/>
            <person name="Ebbesson L."/>
            <person name="Teles M."/>
            <person name="MacKenzie S."/>
            <person name="Amaro C."/>
        </authorList>
    </citation>
    <scope>NUCLEOTIDE SEQUENCE</scope>
</reference>
<dbReference type="AlphaFoldDB" id="A0A0E9X7K2"/>
<dbReference type="EMBL" id="GBXM01009983">
    <property type="protein sequence ID" value="JAH98594.1"/>
    <property type="molecule type" value="Transcribed_RNA"/>
</dbReference>
<protein>
    <submittedName>
        <fullName evidence="2">Uncharacterized protein</fullName>
    </submittedName>
</protein>
<evidence type="ECO:0000256" key="1">
    <source>
        <dbReference type="SAM" id="Phobius"/>
    </source>
</evidence>
<reference evidence="2" key="1">
    <citation type="submission" date="2014-11" db="EMBL/GenBank/DDBJ databases">
        <authorList>
            <person name="Amaro Gonzalez C."/>
        </authorList>
    </citation>
    <scope>NUCLEOTIDE SEQUENCE</scope>
</reference>
<keyword evidence="1" id="KW-0812">Transmembrane</keyword>
<proteinExistence type="predicted"/>
<accession>A0A0E9X7K2</accession>